<dbReference type="AlphaFoldDB" id="A0A4S3MPT4"/>
<evidence type="ECO:0000313" key="3">
    <source>
        <dbReference type="Proteomes" id="UP000309450"/>
    </source>
</evidence>
<accession>A0A4S3MPT4</accession>
<reference evidence="2 3" key="1">
    <citation type="submission" date="2019-04" db="EMBL/GenBank/DDBJ databases">
        <title>Draft genome sequence of Gemmobacter aestuarii sp. nov.</title>
        <authorList>
            <person name="Hameed A."/>
            <person name="Lin S.-Y."/>
            <person name="Shahina M."/>
            <person name="Lai W.-A."/>
            <person name="Young C.-C."/>
        </authorList>
    </citation>
    <scope>NUCLEOTIDE SEQUENCE [LARGE SCALE GENOMIC DNA]</scope>
    <source>
        <strain evidence="2 3">CC-PW-75</strain>
    </source>
</reference>
<organism evidence="2 3">
    <name type="scientific">Aliigemmobacter aestuarii</name>
    <dbReference type="NCBI Taxonomy" id="1445661"/>
    <lineage>
        <taxon>Bacteria</taxon>
        <taxon>Pseudomonadati</taxon>
        <taxon>Pseudomonadota</taxon>
        <taxon>Alphaproteobacteria</taxon>
        <taxon>Rhodobacterales</taxon>
        <taxon>Paracoccaceae</taxon>
        <taxon>Aliigemmobacter</taxon>
    </lineage>
</organism>
<feature type="compositionally biased region" description="Low complexity" evidence="1">
    <location>
        <begin position="141"/>
        <end position="163"/>
    </location>
</feature>
<proteinExistence type="predicted"/>
<dbReference type="OrthoDB" id="7875768at2"/>
<sequence length="372" mass="39326">MSEPMSSVEIEDVLSSIRRLVSEDLRPQHRPQTPASSTPSAGADRLILTPALRVVGNEPAEAAPAPQGLQPVAAPVPEVGAELATPAAELPETFGHAEPEPAPEAMSEAMSEAAADPAWWSDEVAFADMAAPSEPAHFDDPAQSTESSQAAEPAQSAEPDAASVIEDVVAGLSQQDYDASWEPETGDPMDDHPALHWADGAWAEPTPRMPAFDRIDEAEEAELAARDQVGEPVHAWAEGDWDATVTSGDEALQAGSFADPTPDVVPDPAPADAAMADRAEAEAIAAIAAMEVVDDLEQATMARLAEEAADAEAEVGLFDAEDGVMDEEALREVVRDIIRDELQGSLGERITRNVRKLVRAEVARALAAREFD</sequence>
<gene>
    <name evidence="2" type="ORF">E7811_01810</name>
</gene>
<feature type="compositionally biased region" description="Low complexity" evidence="1">
    <location>
        <begin position="103"/>
        <end position="118"/>
    </location>
</feature>
<feature type="region of interest" description="Disordered" evidence="1">
    <location>
        <begin position="21"/>
        <end position="44"/>
    </location>
</feature>
<feature type="compositionally biased region" description="Acidic residues" evidence="1">
    <location>
        <begin position="179"/>
        <end position="188"/>
    </location>
</feature>
<feature type="compositionally biased region" description="Polar residues" evidence="1">
    <location>
        <begin position="30"/>
        <end position="40"/>
    </location>
</feature>
<evidence type="ECO:0000313" key="2">
    <source>
        <dbReference type="EMBL" id="THD84506.1"/>
    </source>
</evidence>
<name>A0A4S3MPT4_9RHOB</name>
<comment type="caution">
    <text evidence="2">The sequence shown here is derived from an EMBL/GenBank/DDBJ whole genome shotgun (WGS) entry which is preliminary data.</text>
</comment>
<evidence type="ECO:0008006" key="4">
    <source>
        <dbReference type="Google" id="ProtNLM"/>
    </source>
</evidence>
<dbReference type="EMBL" id="SSND01000001">
    <property type="protein sequence ID" value="THD84506.1"/>
    <property type="molecule type" value="Genomic_DNA"/>
</dbReference>
<keyword evidence="3" id="KW-1185">Reference proteome</keyword>
<evidence type="ECO:0000256" key="1">
    <source>
        <dbReference type="SAM" id="MobiDB-lite"/>
    </source>
</evidence>
<protein>
    <recommendedName>
        <fullName evidence="4">DUF2497 domain-containing protein</fullName>
    </recommendedName>
</protein>
<dbReference type="Proteomes" id="UP000309450">
    <property type="component" value="Unassembled WGS sequence"/>
</dbReference>
<feature type="region of interest" description="Disordered" evidence="1">
    <location>
        <begin position="87"/>
        <end position="189"/>
    </location>
</feature>